<evidence type="ECO:0000256" key="2">
    <source>
        <dbReference type="SAM" id="MobiDB-lite"/>
    </source>
</evidence>
<dbReference type="Pfam" id="PF02104">
    <property type="entry name" value="SURF1"/>
    <property type="match status" value="1"/>
</dbReference>
<dbReference type="PROSITE" id="PS50895">
    <property type="entry name" value="SURF1"/>
    <property type="match status" value="1"/>
</dbReference>
<dbReference type="EMBL" id="PVZF01000008">
    <property type="protein sequence ID" value="PRY13343.1"/>
    <property type="molecule type" value="Genomic_DNA"/>
</dbReference>
<name>A0A2T0R1E8_9ACTN</name>
<protein>
    <recommendedName>
        <fullName evidence="1">SURF1-like protein</fullName>
    </recommendedName>
</protein>
<keyword evidence="1" id="KW-0812">Transmembrane</keyword>
<sequence>MHEDRRSAPTGRVVGLTLAALLVVAVCAGLGVWQWHRGNVVVSEPPARQPVVPVSRVVDAGGTGADRILSADEVGHRVEVTGTFDPAVNLLVPGRALDGVVGSWVLGVVVLADGSGVPVVRGWVPTGQPAPDLPPGAVDLTGVVQPPESSDIAPSTSALPAGQTWIVSAADLVNRVDYAVANAYVTQTTPAAGLKAVPPADAGQATRRLDLRNLAYAGQWWVFALFAVVVWFRAVRDERRGGGQDDPDEPAPGTDEGPVNDAGGRDMSGAR</sequence>
<keyword evidence="1" id="KW-0472">Membrane</keyword>
<organism evidence="3 4">
    <name type="scientific">Kineococcus rhizosphaerae</name>
    <dbReference type="NCBI Taxonomy" id="559628"/>
    <lineage>
        <taxon>Bacteria</taxon>
        <taxon>Bacillati</taxon>
        <taxon>Actinomycetota</taxon>
        <taxon>Actinomycetes</taxon>
        <taxon>Kineosporiales</taxon>
        <taxon>Kineosporiaceae</taxon>
        <taxon>Kineococcus</taxon>
    </lineage>
</organism>
<accession>A0A2T0R1E8</accession>
<dbReference type="Proteomes" id="UP000238083">
    <property type="component" value="Unassembled WGS sequence"/>
</dbReference>
<reference evidence="3 4" key="1">
    <citation type="submission" date="2018-03" db="EMBL/GenBank/DDBJ databases">
        <title>Genomic Encyclopedia of Archaeal and Bacterial Type Strains, Phase II (KMG-II): from individual species to whole genera.</title>
        <authorList>
            <person name="Goeker M."/>
        </authorList>
    </citation>
    <scope>NUCLEOTIDE SEQUENCE [LARGE SCALE GENOMIC DNA]</scope>
    <source>
        <strain evidence="3 4">DSM 19711</strain>
    </source>
</reference>
<comment type="subcellular location">
    <subcellularLocation>
        <location evidence="1">Cell membrane</location>
        <topology evidence="1">Multi-pass membrane protein</topology>
    </subcellularLocation>
</comment>
<dbReference type="CDD" id="cd06662">
    <property type="entry name" value="SURF1"/>
    <property type="match status" value="1"/>
</dbReference>
<dbReference type="GO" id="GO:0005886">
    <property type="term" value="C:plasma membrane"/>
    <property type="evidence" value="ECO:0007669"/>
    <property type="project" value="UniProtKB-SubCell"/>
</dbReference>
<evidence type="ECO:0000313" key="3">
    <source>
        <dbReference type="EMBL" id="PRY13343.1"/>
    </source>
</evidence>
<gene>
    <name evidence="3" type="ORF">CLV37_10811</name>
</gene>
<keyword evidence="1" id="KW-1003">Cell membrane</keyword>
<dbReference type="OrthoDB" id="9807214at2"/>
<keyword evidence="1" id="KW-1133">Transmembrane helix</keyword>
<proteinExistence type="inferred from homology"/>
<dbReference type="AlphaFoldDB" id="A0A2T0R1E8"/>
<dbReference type="InterPro" id="IPR002994">
    <property type="entry name" value="Surf1/Shy1"/>
</dbReference>
<evidence type="ECO:0000256" key="1">
    <source>
        <dbReference type="RuleBase" id="RU363076"/>
    </source>
</evidence>
<feature type="transmembrane region" description="Helical" evidence="1">
    <location>
        <begin position="12"/>
        <end position="35"/>
    </location>
</feature>
<keyword evidence="4" id="KW-1185">Reference proteome</keyword>
<comment type="similarity">
    <text evidence="1">Belongs to the SURF1 family.</text>
</comment>
<feature type="region of interest" description="Disordered" evidence="2">
    <location>
        <begin position="238"/>
        <end position="271"/>
    </location>
</feature>
<comment type="caution">
    <text evidence="3">The sequence shown here is derived from an EMBL/GenBank/DDBJ whole genome shotgun (WGS) entry which is preliminary data.</text>
</comment>
<evidence type="ECO:0000313" key="4">
    <source>
        <dbReference type="Proteomes" id="UP000238083"/>
    </source>
</evidence>
<feature type="transmembrane region" description="Helical" evidence="1">
    <location>
        <begin position="214"/>
        <end position="232"/>
    </location>
</feature>
<dbReference type="RefSeq" id="WP_106212065.1">
    <property type="nucleotide sequence ID" value="NZ_PVZF01000008.1"/>
</dbReference>